<name>A0A9W9MKE3_9EURO</name>
<keyword evidence="2" id="KW-1185">Reference proteome</keyword>
<dbReference type="Proteomes" id="UP001150942">
    <property type="component" value="Unassembled WGS sequence"/>
</dbReference>
<reference evidence="1" key="1">
    <citation type="submission" date="2022-11" db="EMBL/GenBank/DDBJ databases">
        <authorList>
            <person name="Petersen C."/>
        </authorList>
    </citation>
    <scope>NUCLEOTIDE SEQUENCE</scope>
    <source>
        <strain evidence="1">IBT 20477</strain>
    </source>
</reference>
<dbReference type="OrthoDB" id="4376271at2759"/>
<evidence type="ECO:0000313" key="2">
    <source>
        <dbReference type="Proteomes" id="UP001150942"/>
    </source>
</evidence>
<gene>
    <name evidence="1" type="ORF">N7449_004963</name>
</gene>
<reference evidence="1" key="2">
    <citation type="journal article" date="2023" name="IMA Fungus">
        <title>Comparative genomic study of the Penicillium genus elucidates a diverse pangenome and 15 lateral gene transfer events.</title>
        <authorList>
            <person name="Petersen C."/>
            <person name="Sorensen T."/>
            <person name="Nielsen M.R."/>
            <person name="Sondergaard T.E."/>
            <person name="Sorensen J.L."/>
            <person name="Fitzpatrick D.A."/>
            <person name="Frisvad J.C."/>
            <person name="Nielsen K.L."/>
        </authorList>
    </citation>
    <scope>NUCLEOTIDE SEQUENCE</scope>
    <source>
        <strain evidence="1">IBT 20477</strain>
    </source>
</reference>
<sequence>MAEMYLPDVVKMALFRPHRASTVFSRQQSMLDRMNSGTTPQTMAIALGAVVDADKWKMGRPYNS</sequence>
<evidence type="ECO:0000313" key="1">
    <source>
        <dbReference type="EMBL" id="KAJ5202884.1"/>
    </source>
</evidence>
<comment type="caution">
    <text evidence="1">The sequence shown here is derived from an EMBL/GenBank/DDBJ whole genome shotgun (WGS) entry which is preliminary data.</text>
</comment>
<dbReference type="EMBL" id="JAPQKQ010000003">
    <property type="protein sequence ID" value="KAJ5202884.1"/>
    <property type="molecule type" value="Genomic_DNA"/>
</dbReference>
<dbReference type="AlphaFoldDB" id="A0A9W9MKE3"/>
<protein>
    <submittedName>
        <fullName evidence="1">Uncharacterized protein</fullName>
    </submittedName>
</protein>
<organism evidence="1 2">
    <name type="scientific">Penicillium cf. viridicatum</name>
    <dbReference type="NCBI Taxonomy" id="2972119"/>
    <lineage>
        <taxon>Eukaryota</taxon>
        <taxon>Fungi</taxon>
        <taxon>Dikarya</taxon>
        <taxon>Ascomycota</taxon>
        <taxon>Pezizomycotina</taxon>
        <taxon>Eurotiomycetes</taxon>
        <taxon>Eurotiomycetidae</taxon>
        <taxon>Eurotiales</taxon>
        <taxon>Aspergillaceae</taxon>
        <taxon>Penicillium</taxon>
    </lineage>
</organism>
<proteinExistence type="predicted"/>
<accession>A0A9W9MKE3</accession>